<sequence length="683" mass="75767">MPAASSAATTTSSGEQVAKLGGQLRSAARVMDRLTSSHLDHLVASRRSGDAISRDSLASLYALATKLHSPALRFVSNTIETSKDRHITTEQIWGQLNMLMRPVLRQLEASVLRAEKIYADGEGSSKAAKEKKRAAKQLRRTEAGEEDADENSESDDGLGGSGAAAKDILSTRTSELDESDLDEEIQALLQRQATKKAKGKKTKKDGDDDDDAWRYAFGKGNLEEDDEEDEDDWDGEDSDHGTSRRRRRDEAAEKEDGDDEDPGDRRARARNLRAMAEAEDEEDDDGDADEELAALKEIYGADFEDDGRGFIGDEEDEDPHFAEDMELDDPANEDGGGAGTYNERDGVYFGKGDILNDEAGDFEGDQSGAYGDGGAAFDGDDGFDDEAGGHEGAEEEEEDEELAAALRNPDLSDLQKERLREQHMVRRMEEKRLFGTDWSMAGETAASKRPRDALLEIDDLEFEYGMKATPVVTEAFTAKLEDRIKQRIQDDNFDDVQRKTTLSTEADIAKPKYDAALDAQKSKMSLMDLYEKEFLEKQRLAEEGAGGPDAPSAEPLTEIEKDELRAIQMWQRLAHHLDALSNFHFTPKPVQQDLDARVRAVENQAPAVVIESVGNFATTRENALAPQDLYRGSSRRFADVGTDELTPKERHALRRAKKEAGKKDKERKELRKKKSVEESSTKK</sequence>
<dbReference type="GO" id="GO:0034457">
    <property type="term" value="C:Mpp10 complex"/>
    <property type="evidence" value="ECO:0007669"/>
    <property type="project" value="InterPro"/>
</dbReference>
<dbReference type="Pfam" id="PF04006">
    <property type="entry name" value="Mpp10"/>
    <property type="match status" value="1"/>
</dbReference>
<keyword evidence="9" id="KW-1185">Reference proteome</keyword>
<evidence type="ECO:0000256" key="4">
    <source>
        <dbReference type="ARBA" id="ARBA00023242"/>
    </source>
</evidence>
<feature type="region of interest" description="Disordered" evidence="7">
    <location>
        <begin position="122"/>
        <end position="164"/>
    </location>
</feature>
<name>A0A0N0P8Q4_LEPSE</name>
<dbReference type="GO" id="GO:0032040">
    <property type="term" value="C:small-subunit processome"/>
    <property type="evidence" value="ECO:0007669"/>
    <property type="project" value="TreeGrafter"/>
</dbReference>
<feature type="compositionally biased region" description="Basic residues" evidence="7">
    <location>
        <begin position="129"/>
        <end position="138"/>
    </location>
</feature>
<feature type="compositionally biased region" description="Acidic residues" evidence="7">
    <location>
        <begin position="393"/>
        <end position="402"/>
    </location>
</feature>
<evidence type="ECO:0000256" key="6">
    <source>
        <dbReference type="ARBA" id="ARBA00029455"/>
    </source>
</evidence>
<feature type="compositionally biased region" description="Acidic residues" evidence="7">
    <location>
        <begin position="277"/>
        <end position="288"/>
    </location>
</feature>
<gene>
    <name evidence="8" type="ORF">ABL78_1060</name>
</gene>
<keyword evidence="2" id="KW-0690">Ribosome biogenesis</keyword>
<feature type="region of interest" description="Disordered" evidence="7">
    <location>
        <begin position="300"/>
        <end position="415"/>
    </location>
</feature>
<feature type="compositionally biased region" description="Acidic residues" evidence="7">
    <location>
        <begin position="223"/>
        <end position="237"/>
    </location>
</feature>
<dbReference type="Proteomes" id="UP000038009">
    <property type="component" value="Unassembled WGS sequence"/>
</dbReference>
<protein>
    <submittedName>
        <fullName evidence="8">Putative U3 small nucleolar ribonucleoprotein MPP10</fullName>
    </submittedName>
</protein>
<dbReference type="VEuPathDB" id="TriTrypDB:Lsey_0016_0140"/>
<reference evidence="8 9" key="1">
    <citation type="journal article" date="2015" name="PLoS Pathog.">
        <title>Leptomonas seymouri: Adaptations to the Dixenous Life Cycle Analyzed by Genome Sequencing, Transcriptome Profiling and Co-infection with Leishmania donovani.</title>
        <authorList>
            <person name="Kraeva N."/>
            <person name="Butenko A."/>
            <person name="Hlavacova J."/>
            <person name="Kostygov A."/>
            <person name="Myskova J."/>
            <person name="Grybchuk D."/>
            <person name="Lestinova T."/>
            <person name="Votypka J."/>
            <person name="Volf P."/>
            <person name="Opperdoes F."/>
            <person name="Flegontov P."/>
            <person name="Lukes J."/>
            <person name="Yurchenko V."/>
        </authorList>
    </citation>
    <scope>NUCLEOTIDE SEQUENCE [LARGE SCALE GENOMIC DNA]</scope>
    <source>
        <strain evidence="8 9">ATCC 30220</strain>
    </source>
</reference>
<evidence type="ECO:0000256" key="3">
    <source>
        <dbReference type="ARBA" id="ARBA00022552"/>
    </source>
</evidence>
<evidence type="ECO:0000256" key="7">
    <source>
        <dbReference type="SAM" id="MobiDB-lite"/>
    </source>
</evidence>
<comment type="similarity">
    <text evidence="6">Belongs to the MPP10 family.</text>
</comment>
<comment type="subcellular location">
    <subcellularLocation>
        <location evidence="1">Nucleus</location>
        <location evidence="1">Nucleolus</location>
    </subcellularLocation>
</comment>
<organism evidence="8 9">
    <name type="scientific">Leptomonas seymouri</name>
    <dbReference type="NCBI Taxonomy" id="5684"/>
    <lineage>
        <taxon>Eukaryota</taxon>
        <taxon>Discoba</taxon>
        <taxon>Euglenozoa</taxon>
        <taxon>Kinetoplastea</taxon>
        <taxon>Metakinetoplastina</taxon>
        <taxon>Trypanosomatida</taxon>
        <taxon>Trypanosomatidae</taxon>
        <taxon>Leishmaniinae</taxon>
        <taxon>Leptomonas</taxon>
    </lineage>
</organism>
<dbReference type="InterPro" id="IPR012173">
    <property type="entry name" value="Mpp10"/>
</dbReference>
<evidence type="ECO:0000256" key="2">
    <source>
        <dbReference type="ARBA" id="ARBA00022517"/>
    </source>
</evidence>
<comment type="caution">
    <text evidence="8">The sequence shown here is derived from an EMBL/GenBank/DDBJ whole genome shotgun (WGS) entry which is preliminary data.</text>
</comment>
<dbReference type="PANTHER" id="PTHR17039">
    <property type="entry name" value="U3 SMALL NUCLEOLAR RIBONUCLEOPROTEIN PROTEIN MPP10"/>
    <property type="match status" value="1"/>
</dbReference>
<evidence type="ECO:0000256" key="1">
    <source>
        <dbReference type="ARBA" id="ARBA00004604"/>
    </source>
</evidence>
<feature type="compositionally biased region" description="Basic residues" evidence="7">
    <location>
        <begin position="193"/>
        <end position="203"/>
    </location>
</feature>
<dbReference type="GO" id="GO:0005732">
    <property type="term" value="C:sno(s)RNA-containing ribonucleoprotein complex"/>
    <property type="evidence" value="ECO:0007669"/>
    <property type="project" value="InterPro"/>
</dbReference>
<evidence type="ECO:0000313" key="8">
    <source>
        <dbReference type="EMBL" id="KPI89797.1"/>
    </source>
</evidence>
<dbReference type="OMA" id="HFAEDFG"/>
<keyword evidence="3" id="KW-0698">rRNA processing</keyword>
<feature type="region of interest" description="Disordered" evidence="7">
    <location>
        <begin position="636"/>
        <end position="683"/>
    </location>
</feature>
<evidence type="ECO:0000256" key="5">
    <source>
        <dbReference type="ARBA" id="ARBA00023274"/>
    </source>
</evidence>
<proteinExistence type="inferred from homology"/>
<feature type="compositionally biased region" description="Acidic residues" evidence="7">
    <location>
        <begin position="312"/>
        <end position="332"/>
    </location>
</feature>
<feature type="compositionally biased region" description="Acidic residues" evidence="7">
    <location>
        <begin position="252"/>
        <end position="262"/>
    </location>
</feature>
<dbReference type="EMBL" id="LJSK01000016">
    <property type="protein sequence ID" value="KPI89797.1"/>
    <property type="molecule type" value="Genomic_DNA"/>
</dbReference>
<dbReference type="AlphaFoldDB" id="A0A0N0P8Q4"/>
<feature type="compositionally biased region" description="Acidic residues" evidence="7">
    <location>
        <begin position="144"/>
        <end position="156"/>
    </location>
</feature>
<dbReference type="OrthoDB" id="445326at2759"/>
<keyword evidence="4" id="KW-0539">Nucleus</keyword>
<feature type="compositionally biased region" description="Basic and acidic residues" evidence="7">
    <location>
        <begin position="658"/>
        <end position="683"/>
    </location>
</feature>
<dbReference type="GO" id="GO:0006364">
    <property type="term" value="P:rRNA processing"/>
    <property type="evidence" value="ECO:0007669"/>
    <property type="project" value="UniProtKB-KW"/>
</dbReference>
<evidence type="ECO:0000313" key="9">
    <source>
        <dbReference type="Proteomes" id="UP000038009"/>
    </source>
</evidence>
<accession>A0A0N0P8Q4</accession>
<feature type="compositionally biased region" description="Acidic residues" evidence="7">
    <location>
        <begin position="355"/>
        <end position="364"/>
    </location>
</feature>
<dbReference type="PANTHER" id="PTHR17039:SF0">
    <property type="entry name" value="U3 SMALL NUCLEOLAR RIBONUCLEOPROTEIN PROTEIN MPP10"/>
    <property type="match status" value="1"/>
</dbReference>
<keyword evidence="5 8" id="KW-0687">Ribonucleoprotein</keyword>
<feature type="region of interest" description="Disordered" evidence="7">
    <location>
        <begin position="192"/>
        <end position="288"/>
    </location>
</feature>